<gene>
    <name evidence="1" type="ORF">L211DRAFT_842888</name>
</gene>
<reference evidence="1 2" key="1">
    <citation type="journal article" date="2018" name="Nat. Ecol. Evol.">
        <title>Pezizomycetes genomes reveal the molecular basis of ectomycorrhizal truffle lifestyle.</title>
        <authorList>
            <person name="Murat C."/>
            <person name="Payen T."/>
            <person name="Noel B."/>
            <person name="Kuo A."/>
            <person name="Morin E."/>
            <person name="Chen J."/>
            <person name="Kohler A."/>
            <person name="Krizsan K."/>
            <person name="Balestrini R."/>
            <person name="Da Silva C."/>
            <person name="Montanini B."/>
            <person name="Hainaut M."/>
            <person name="Levati E."/>
            <person name="Barry K.W."/>
            <person name="Belfiori B."/>
            <person name="Cichocki N."/>
            <person name="Clum A."/>
            <person name="Dockter R.B."/>
            <person name="Fauchery L."/>
            <person name="Guy J."/>
            <person name="Iotti M."/>
            <person name="Le Tacon F."/>
            <person name="Lindquist E.A."/>
            <person name="Lipzen A."/>
            <person name="Malagnac F."/>
            <person name="Mello A."/>
            <person name="Molinier V."/>
            <person name="Miyauchi S."/>
            <person name="Poulain J."/>
            <person name="Riccioni C."/>
            <person name="Rubini A."/>
            <person name="Sitrit Y."/>
            <person name="Splivallo R."/>
            <person name="Traeger S."/>
            <person name="Wang M."/>
            <person name="Zifcakova L."/>
            <person name="Wipf D."/>
            <person name="Zambonelli A."/>
            <person name="Paolocci F."/>
            <person name="Nowrousian M."/>
            <person name="Ottonello S."/>
            <person name="Baldrian P."/>
            <person name="Spatafora J.W."/>
            <person name="Henrissat B."/>
            <person name="Nagy L.G."/>
            <person name="Aury J.M."/>
            <person name="Wincker P."/>
            <person name="Grigoriev I.V."/>
            <person name="Bonfante P."/>
            <person name="Martin F.M."/>
        </authorList>
    </citation>
    <scope>NUCLEOTIDE SEQUENCE [LARGE SCALE GENOMIC DNA]</scope>
    <source>
        <strain evidence="1 2">ATCC MYA-4762</strain>
    </source>
</reference>
<dbReference type="EMBL" id="ML121596">
    <property type="protein sequence ID" value="RPB19163.1"/>
    <property type="molecule type" value="Genomic_DNA"/>
</dbReference>
<evidence type="ECO:0000313" key="2">
    <source>
        <dbReference type="Proteomes" id="UP000267821"/>
    </source>
</evidence>
<protein>
    <submittedName>
        <fullName evidence="1">Uncharacterized protein</fullName>
    </submittedName>
</protein>
<accession>A0A3N4L8H5</accession>
<name>A0A3N4L8H5_9PEZI</name>
<dbReference type="STRING" id="1051890.A0A3N4L8H5"/>
<dbReference type="AlphaFoldDB" id="A0A3N4L8H5"/>
<dbReference type="Proteomes" id="UP000267821">
    <property type="component" value="Unassembled WGS sequence"/>
</dbReference>
<proteinExistence type="predicted"/>
<dbReference type="OrthoDB" id="245563at2759"/>
<sequence length="240" mass="27701">MADSILMILLDKTTDEEAEALIELYSCLIKYLSISYRVHDVRGYKQTLEALSYETLWRAVIVMEPTVVGTRYRLISDRLIHFARNGGTVIFEGRFGRLLRPQDLNAYFRDVWCIGWRYGAVSESWEYALNPASDLRRAISDQYKDMPRYYQFSGLLLANVAIQESVYLPKWPQTNERERRGPKMVGVGCMMMEYDSERWQNLTPVAFARYERGWIGWSGDIAPTGYNPSTIEVLGAMCGV</sequence>
<dbReference type="InParanoid" id="A0A3N4L8H5"/>
<evidence type="ECO:0000313" key="1">
    <source>
        <dbReference type="EMBL" id="RPB19163.1"/>
    </source>
</evidence>
<organism evidence="1 2">
    <name type="scientific">Terfezia boudieri ATCC MYA-4762</name>
    <dbReference type="NCBI Taxonomy" id="1051890"/>
    <lineage>
        <taxon>Eukaryota</taxon>
        <taxon>Fungi</taxon>
        <taxon>Dikarya</taxon>
        <taxon>Ascomycota</taxon>
        <taxon>Pezizomycotina</taxon>
        <taxon>Pezizomycetes</taxon>
        <taxon>Pezizales</taxon>
        <taxon>Pezizaceae</taxon>
        <taxon>Terfezia</taxon>
    </lineage>
</organism>
<keyword evidence="2" id="KW-1185">Reference proteome</keyword>